<dbReference type="InterPro" id="IPR050289">
    <property type="entry name" value="TorD/DmsD_chaperones"/>
</dbReference>
<name>A0A6L7IV71_9ACTN</name>
<evidence type="ECO:0000313" key="3">
    <source>
        <dbReference type="Proteomes" id="UP000478463"/>
    </source>
</evidence>
<proteinExistence type="predicted"/>
<dbReference type="AlphaFoldDB" id="A0A6L7IV71"/>
<organism evidence="2 3">
    <name type="scientific">Eggerthella guodeyinii</name>
    <dbReference type="NCBI Taxonomy" id="2690837"/>
    <lineage>
        <taxon>Bacteria</taxon>
        <taxon>Bacillati</taxon>
        <taxon>Actinomycetota</taxon>
        <taxon>Coriobacteriia</taxon>
        <taxon>Eggerthellales</taxon>
        <taxon>Eggerthellaceae</taxon>
        <taxon>Eggerthella</taxon>
    </lineage>
</organism>
<dbReference type="Proteomes" id="UP000478463">
    <property type="component" value="Chromosome"/>
</dbReference>
<keyword evidence="1" id="KW-0143">Chaperone</keyword>
<dbReference type="Pfam" id="PF02613">
    <property type="entry name" value="Nitrate_red_del"/>
    <property type="match status" value="1"/>
</dbReference>
<dbReference type="Gene3D" id="1.10.3480.10">
    <property type="entry name" value="TorD-like"/>
    <property type="match status" value="1"/>
</dbReference>
<sequence>MTGKTVEMGSSRIEGSAERDVAGVLGRRSATYALLSRLYRTEIDQELLDEMHGMLYPADADDDDLDTGFLLIATFLSNLWSESLSELRIDFARCFFGHGVDGFSAAYPYESVYTSEKRLLMEGARREILAIYRACGVEKDPCWKEGEDHLALELEFEKVLCDRAIEAYEGGDTEKARKLLALQLDFLEEHLVSWVPMLTADMKRFAVTGMYRGLAYLTDGFLRTDRQFLRDLLVQDALIQGT</sequence>
<reference evidence="2 3" key="1">
    <citation type="submission" date="2020-10" db="EMBL/GenBank/DDBJ databases">
        <title>Eggerthella sp. nov., isolated from human feces.</title>
        <authorList>
            <person name="Yajun G."/>
        </authorList>
    </citation>
    <scope>NUCLEOTIDE SEQUENCE [LARGE SCALE GENOMIC DNA]</scope>
    <source>
        <strain evidence="2 3">HF-1101</strain>
    </source>
</reference>
<dbReference type="InterPro" id="IPR020945">
    <property type="entry name" value="DMSO/NO3_reduct_chaperone"/>
</dbReference>
<accession>A0A6L7IV71</accession>
<dbReference type="EMBL" id="CP063310">
    <property type="protein sequence ID" value="QOS69448.1"/>
    <property type="molecule type" value="Genomic_DNA"/>
</dbReference>
<dbReference type="RefSeq" id="WP_160943219.1">
    <property type="nucleotide sequence ID" value="NZ_CP063310.1"/>
</dbReference>
<gene>
    <name evidence="2" type="ORF">GS424_006285</name>
</gene>
<evidence type="ECO:0000313" key="2">
    <source>
        <dbReference type="EMBL" id="QOS69448.1"/>
    </source>
</evidence>
<dbReference type="PANTHER" id="PTHR34227:SF1">
    <property type="entry name" value="DIMETHYL SULFOXIDE REDUCTASE CHAPERONE-RELATED"/>
    <property type="match status" value="1"/>
</dbReference>
<dbReference type="KEGG" id="egd:GS424_006285"/>
<dbReference type="SUPFAM" id="SSF89155">
    <property type="entry name" value="TorD-like"/>
    <property type="match status" value="1"/>
</dbReference>
<evidence type="ECO:0000256" key="1">
    <source>
        <dbReference type="ARBA" id="ARBA00023186"/>
    </source>
</evidence>
<dbReference type="PANTHER" id="PTHR34227">
    <property type="entry name" value="CHAPERONE PROTEIN YCDY"/>
    <property type="match status" value="1"/>
</dbReference>
<protein>
    <submittedName>
        <fullName evidence="2">Molecular chaperone TorD family protein</fullName>
    </submittedName>
</protein>
<dbReference type="InterPro" id="IPR036411">
    <property type="entry name" value="TorD-like_sf"/>
</dbReference>